<dbReference type="PANTHER" id="PTHR24421">
    <property type="entry name" value="NITRATE/NITRITE SENSOR PROTEIN NARX-RELATED"/>
    <property type="match status" value="1"/>
</dbReference>
<keyword evidence="9" id="KW-1133">Transmembrane helix</keyword>
<dbReference type="GO" id="GO:0016020">
    <property type="term" value="C:membrane"/>
    <property type="evidence" value="ECO:0007669"/>
    <property type="project" value="InterPro"/>
</dbReference>
<evidence type="ECO:0000256" key="3">
    <source>
        <dbReference type="ARBA" id="ARBA00022553"/>
    </source>
</evidence>
<keyword evidence="12" id="KW-1185">Reference proteome</keyword>
<accession>A0A7G9S5B9</accession>
<evidence type="ECO:0000256" key="5">
    <source>
        <dbReference type="ARBA" id="ARBA00022741"/>
    </source>
</evidence>
<dbReference type="Proteomes" id="UP000515934">
    <property type="component" value="Chromosome"/>
</dbReference>
<evidence type="ECO:0000256" key="4">
    <source>
        <dbReference type="ARBA" id="ARBA00022679"/>
    </source>
</evidence>
<dbReference type="InterPro" id="IPR036890">
    <property type="entry name" value="HATPase_C_sf"/>
</dbReference>
<evidence type="ECO:0000313" key="12">
    <source>
        <dbReference type="Proteomes" id="UP000515934"/>
    </source>
</evidence>
<dbReference type="CDD" id="cd16917">
    <property type="entry name" value="HATPase_UhpB-NarQ-NarX-like"/>
    <property type="match status" value="1"/>
</dbReference>
<feature type="transmembrane region" description="Helical" evidence="9">
    <location>
        <begin position="70"/>
        <end position="90"/>
    </location>
</feature>
<name>A0A7G9S5B9_9MICO</name>
<keyword evidence="9" id="KW-0812">Transmembrane</keyword>
<keyword evidence="7" id="KW-0067">ATP-binding</keyword>
<comment type="catalytic activity">
    <reaction evidence="1">
        <text>ATP + protein L-histidine = ADP + protein N-phospho-L-histidine.</text>
        <dbReference type="EC" id="2.7.13.3"/>
    </reaction>
</comment>
<dbReference type="PANTHER" id="PTHR24421:SF10">
    <property type="entry name" value="NITRATE_NITRITE SENSOR PROTEIN NARQ"/>
    <property type="match status" value="1"/>
</dbReference>
<keyword evidence="4" id="KW-0808">Transferase</keyword>
<evidence type="ECO:0000313" key="11">
    <source>
        <dbReference type="EMBL" id="QNN63044.1"/>
    </source>
</evidence>
<evidence type="ECO:0000256" key="8">
    <source>
        <dbReference type="ARBA" id="ARBA00023012"/>
    </source>
</evidence>
<dbReference type="InterPro" id="IPR050482">
    <property type="entry name" value="Sensor_HK_TwoCompSys"/>
</dbReference>
<dbReference type="Gene3D" id="1.20.5.1930">
    <property type="match status" value="1"/>
</dbReference>
<dbReference type="Gene3D" id="3.30.565.10">
    <property type="entry name" value="Histidine kinase-like ATPase, C-terminal domain"/>
    <property type="match status" value="1"/>
</dbReference>
<dbReference type="GO" id="GO:0005524">
    <property type="term" value="F:ATP binding"/>
    <property type="evidence" value="ECO:0007669"/>
    <property type="project" value="UniProtKB-KW"/>
</dbReference>
<evidence type="ECO:0000259" key="10">
    <source>
        <dbReference type="Pfam" id="PF07730"/>
    </source>
</evidence>
<feature type="transmembrane region" description="Helical" evidence="9">
    <location>
        <begin position="96"/>
        <end position="126"/>
    </location>
</feature>
<dbReference type="RefSeq" id="WP_187555512.1">
    <property type="nucleotide sequence ID" value="NZ_CP060716.1"/>
</dbReference>
<reference evidence="11 12" key="1">
    <citation type="submission" date="2020-08" db="EMBL/GenBank/DDBJ databases">
        <title>Genome sequence of Leucobacter denitrificans KACC 14055T.</title>
        <authorList>
            <person name="Hyun D.-W."/>
            <person name="Bae J.-W."/>
        </authorList>
    </citation>
    <scope>NUCLEOTIDE SEQUENCE [LARGE SCALE GENOMIC DNA]</scope>
    <source>
        <strain evidence="11 12">KACC 14055</strain>
    </source>
</reference>
<feature type="transmembrane region" description="Helical" evidence="9">
    <location>
        <begin position="138"/>
        <end position="154"/>
    </location>
</feature>
<protein>
    <recommendedName>
        <fullName evidence="2">histidine kinase</fullName>
        <ecNumber evidence="2">2.7.13.3</ecNumber>
    </recommendedName>
</protein>
<dbReference type="InterPro" id="IPR011712">
    <property type="entry name" value="Sig_transdc_His_kin_sub3_dim/P"/>
</dbReference>
<evidence type="ECO:0000256" key="2">
    <source>
        <dbReference type="ARBA" id="ARBA00012438"/>
    </source>
</evidence>
<evidence type="ECO:0000256" key="6">
    <source>
        <dbReference type="ARBA" id="ARBA00022777"/>
    </source>
</evidence>
<keyword evidence="8" id="KW-0902">Two-component regulatory system</keyword>
<feature type="transmembrane region" description="Helical" evidence="9">
    <location>
        <begin position="37"/>
        <end position="58"/>
    </location>
</feature>
<dbReference type="SUPFAM" id="SSF55874">
    <property type="entry name" value="ATPase domain of HSP90 chaperone/DNA topoisomerase II/histidine kinase"/>
    <property type="match status" value="1"/>
</dbReference>
<keyword evidence="3" id="KW-0597">Phosphoprotein</keyword>
<feature type="transmembrane region" description="Helical" evidence="9">
    <location>
        <begin position="174"/>
        <end position="193"/>
    </location>
</feature>
<keyword evidence="5" id="KW-0547">Nucleotide-binding</keyword>
<dbReference type="GO" id="GO:0000155">
    <property type="term" value="F:phosphorelay sensor kinase activity"/>
    <property type="evidence" value="ECO:0007669"/>
    <property type="project" value="InterPro"/>
</dbReference>
<keyword evidence="6 11" id="KW-0418">Kinase</keyword>
<dbReference type="AlphaFoldDB" id="A0A7G9S5B9"/>
<dbReference type="EC" id="2.7.13.3" evidence="2"/>
<gene>
    <name evidence="11" type="ORF">H9L06_01300</name>
</gene>
<dbReference type="GO" id="GO:0046983">
    <property type="term" value="F:protein dimerization activity"/>
    <property type="evidence" value="ECO:0007669"/>
    <property type="project" value="InterPro"/>
</dbReference>
<organism evidence="11 12">
    <name type="scientific">Leucobacter denitrificans</name>
    <dbReference type="NCBI Taxonomy" id="683042"/>
    <lineage>
        <taxon>Bacteria</taxon>
        <taxon>Bacillati</taxon>
        <taxon>Actinomycetota</taxon>
        <taxon>Actinomycetes</taxon>
        <taxon>Micrococcales</taxon>
        <taxon>Microbacteriaceae</taxon>
        <taxon>Leucobacter</taxon>
    </lineage>
</organism>
<keyword evidence="9" id="KW-0472">Membrane</keyword>
<sequence>MTQSHVTQSQAEVAALLPNPPGAIRRWLSAHPLAVDMAILVCYLIGAVPLAAFDAFTLVTDRAFGNFPIIFGYTTLLAIRLGAGVVALIFRRKAPLVGLIILSVALIGDVGALAVANGVALCFLLYAVPVYRDVRTGWIAYAIAVAGSVVSLAFEPLLGEVSLYGSTSVRDVWATAIMSAIWLLVVLLIGINLGNRRRYLAAIIDRAHQLARERDQLAMLAVAEERSRLAREIHDIVAHSVSVMIALSEGGARAVQAAPEEAANAMQRSAETGRTALTEMRRLLGALQADEVAELAPQPSHTDIPSLVRGFAEAGIQVELHESADIEHIERLQGLAMYRVMQEGLTNVLRYAGKGAHAQVRIEDLSDGVAVTVRDFGRAEGTSGPTTGLGSGRGLAGLAERLRVFGGTIDSGPAPDGQGWQLQAFFPNDPQPAPTE</sequence>
<dbReference type="Pfam" id="PF07730">
    <property type="entry name" value="HisKA_3"/>
    <property type="match status" value="1"/>
</dbReference>
<feature type="domain" description="Signal transduction histidine kinase subgroup 3 dimerisation and phosphoacceptor" evidence="10">
    <location>
        <begin position="225"/>
        <end position="289"/>
    </location>
</feature>
<evidence type="ECO:0000256" key="1">
    <source>
        <dbReference type="ARBA" id="ARBA00000085"/>
    </source>
</evidence>
<proteinExistence type="predicted"/>
<dbReference type="EMBL" id="CP060716">
    <property type="protein sequence ID" value="QNN63044.1"/>
    <property type="molecule type" value="Genomic_DNA"/>
</dbReference>
<evidence type="ECO:0000256" key="7">
    <source>
        <dbReference type="ARBA" id="ARBA00022840"/>
    </source>
</evidence>
<dbReference type="KEGG" id="ldn:H9L06_01300"/>
<evidence type="ECO:0000256" key="9">
    <source>
        <dbReference type="SAM" id="Phobius"/>
    </source>
</evidence>